<evidence type="ECO:0000256" key="1">
    <source>
        <dbReference type="SAM" id="Coils"/>
    </source>
</evidence>
<dbReference type="NCBIfam" id="NF033441">
    <property type="entry name" value="BREX_BrxC"/>
    <property type="match status" value="1"/>
</dbReference>
<name>A0A117M5W1_UNCT6</name>
<protein>
    <recommendedName>
        <fullName evidence="4">BREX system P-loop protein BrxC</fullName>
    </recommendedName>
</protein>
<dbReference type="PATRIC" id="fig|1635277.3.peg.1478"/>
<gene>
    <name evidence="2" type="ORF">XE03_1737</name>
</gene>
<dbReference type="InterPro" id="IPR047679">
    <property type="entry name" value="BREX_BrxC"/>
</dbReference>
<dbReference type="Proteomes" id="UP000053467">
    <property type="component" value="Unassembled WGS sequence"/>
</dbReference>
<evidence type="ECO:0000313" key="2">
    <source>
        <dbReference type="EMBL" id="KUK86067.1"/>
    </source>
</evidence>
<dbReference type="EMBL" id="LGGX01000030">
    <property type="protein sequence ID" value="KUK86067.1"/>
    <property type="molecule type" value="Genomic_DNA"/>
</dbReference>
<evidence type="ECO:0000313" key="3">
    <source>
        <dbReference type="Proteomes" id="UP000053467"/>
    </source>
</evidence>
<feature type="coiled-coil region" evidence="1">
    <location>
        <begin position="1051"/>
        <end position="1085"/>
    </location>
</feature>
<keyword evidence="1" id="KW-0175">Coiled coil</keyword>
<accession>A0A117M5W1</accession>
<dbReference type="AlphaFoldDB" id="A0A117M5W1"/>
<comment type="caution">
    <text evidence="2">The sequence shown here is derived from an EMBL/GenBank/DDBJ whole genome shotgun (WGS) entry which is preliminary data.</text>
</comment>
<reference evidence="3" key="1">
    <citation type="journal article" date="2015" name="MBio">
        <title>Genome-Resolved Metagenomic Analysis Reveals Roles for Candidate Phyla and Other Microbial Community Members in Biogeochemical Transformations in Oil Reservoirs.</title>
        <authorList>
            <person name="Hu P."/>
            <person name="Tom L."/>
            <person name="Singh A."/>
            <person name="Thomas B.C."/>
            <person name="Baker B.J."/>
            <person name="Piceno Y.M."/>
            <person name="Andersen G.L."/>
            <person name="Banfield J.F."/>
        </authorList>
    </citation>
    <scope>NUCLEOTIDE SEQUENCE [LARGE SCALE GENOMIC DNA]</scope>
</reference>
<sequence>MDKIKDILLLDFSKDIKDVINVEDQSDLEVQYEVENYIITEKIADFFERFIREYQSNIKETGVWISGFYGSGKSYFGKMLGYLLENKIINGTPFRERFIQRLKGLENKDLLENTIRSLDAYQSKVIFLDIAKQHTGNSFAWTLFSNFLKRLGFLDDVFGYMEYLLFIKGDYSKYLENVKSLTGYEWKELRKNFINVPKTMRQVLVDSGYFSVDDYNVTKETLDNRIRSFNPDRLAEELNQYLVKFPDERIVFIIDELSEAINIEKINLLELEGISESLSSLPKSRVWTIAIAQEYLDQVINSVKYISHREVNKVIDRFRLKIPLSSDDLETIIKERLLQKSPTGIRKLEEVFNQNNGAIIDFTSLKSKVNTKSDTPDKFITYYPFHKYQINLLQNFIQSVYSKTNVTERGLIIAIFAVLKNLNNENLFNFATAFNLVDGAKQNIDSDLAKKFSNAEKILRNNQNYSISGSRLLKVIYFINESLLIDANAENITKLYSNKFHGYYELKPKIEKALNILSEENLLLNKNNSYTITSNLEQDKIEEMKNIDVPLYNKKSEFIEYLKKQEFIKNLSRSYFESKNYTFSIMTRQGDELFKNTKNDELKIQIESIYSIDEEQLAKYINQIKYQTKDDKDTAILIPSLDRFKEIDKKITEIYQYNVMENRYQNDNDEKLRMIIRDFSQNKENTKNELDQLINEAYEKGILIYDFKEILLNKDDFENTFKRIKERMISNTFTERLPVQLTEDMALKVLKAENPQSLILSLPDNAEVRFFDSNGNFIGDGLRVIENLNNELSSAYISGIDLEDKFGKIPYGYDYETILVAITSLIRAGRVAVKYNGRNIYDYHDNDLYILFSKSREFRKASFKSISSNITAVQKQELVEKLKNLHAEKVLDIHFDYNSNDLELARIVKELSDYYLNQVNLYKKYNEDFSNFFPEIEEALEILREHSQSVTSDNFKDNIENFLKHYPQYEKSVINIQRTINFCERDLDNVKKYQKFVNLVIQELYKISNAEYQLSDIFQLAEVFNEKCLTSIYEHFSELKEIFQKIKDKYYQLMEKEHQDMASLYQKLNKDAQDCRNQIVSISEDLNEEILKKIDNIIDFADRYHCGSLEINFETRCENCHYSLNEIIFANQTMENKFKEIEAAKTQIKYPVKGTPKKEVRIKMEKGKFSVSQYKRMLQEKIKEADSLNNDDIIIVE</sequence>
<evidence type="ECO:0008006" key="4">
    <source>
        <dbReference type="Google" id="ProtNLM"/>
    </source>
</evidence>
<proteinExistence type="predicted"/>
<organism evidence="2 3">
    <name type="scientific">candidate division TA06 bacterium 34_109</name>
    <dbReference type="NCBI Taxonomy" id="1635277"/>
    <lineage>
        <taxon>Bacteria</taxon>
        <taxon>Bacteria division TA06</taxon>
    </lineage>
</organism>